<keyword evidence="2" id="KW-1185">Reference proteome</keyword>
<organism evidence="1 2">
    <name type="scientific">Paenibacillus abyssi</name>
    <dbReference type="NCBI Taxonomy" id="1340531"/>
    <lineage>
        <taxon>Bacteria</taxon>
        <taxon>Bacillati</taxon>
        <taxon>Bacillota</taxon>
        <taxon>Bacilli</taxon>
        <taxon>Bacillales</taxon>
        <taxon>Paenibacillaceae</taxon>
        <taxon>Paenibacillus</taxon>
    </lineage>
</organism>
<evidence type="ECO:0008006" key="3">
    <source>
        <dbReference type="Google" id="ProtNLM"/>
    </source>
</evidence>
<reference evidence="1" key="2">
    <citation type="submission" date="2020-09" db="EMBL/GenBank/DDBJ databases">
        <authorList>
            <person name="Sun Q."/>
            <person name="Zhou Y."/>
        </authorList>
    </citation>
    <scope>NUCLEOTIDE SEQUENCE</scope>
    <source>
        <strain evidence="1">CGMCC 1.12987</strain>
    </source>
</reference>
<dbReference type="Pfam" id="PF08889">
    <property type="entry name" value="WbqC"/>
    <property type="match status" value="1"/>
</dbReference>
<sequence length="243" mass="28231">MVKKICIYQPNVFPRLHYFNRILNSDVWVMLDDVQLNRRVGQTCFAVKLNGRKHTIVVPVFGGNRVNIKDAVISYDLKWIAKAQKTMEHAYGKRPYFERIRALTASYFNHHRWNGADFRLFCEQFTLDMLRKFGWQGVVMSSSGLAGSVKASERMAEITLQLRGTHYVCGKEGYQNYLNLQDFRSRKLSIYVQEWKSPVYPQGKGDFIANLSILDLLTNVDLEEARKLLVSDGMKEWKEYGLS</sequence>
<dbReference type="EMBL" id="BMGR01000011">
    <property type="protein sequence ID" value="GGG14086.1"/>
    <property type="molecule type" value="Genomic_DNA"/>
</dbReference>
<gene>
    <name evidence="1" type="ORF">GCM10010916_33730</name>
</gene>
<accession>A0A917FYE0</accession>
<dbReference type="InterPro" id="IPR014985">
    <property type="entry name" value="WbqC"/>
</dbReference>
<dbReference type="AlphaFoldDB" id="A0A917FYE0"/>
<evidence type="ECO:0000313" key="1">
    <source>
        <dbReference type="EMBL" id="GGG14086.1"/>
    </source>
</evidence>
<comment type="caution">
    <text evidence="1">The sequence shown here is derived from an EMBL/GenBank/DDBJ whole genome shotgun (WGS) entry which is preliminary data.</text>
</comment>
<protein>
    <recommendedName>
        <fullName evidence="3">WbqC-like protein</fullName>
    </recommendedName>
</protein>
<name>A0A917FYE0_9BACL</name>
<evidence type="ECO:0000313" key="2">
    <source>
        <dbReference type="Proteomes" id="UP000644756"/>
    </source>
</evidence>
<reference evidence="1" key="1">
    <citation type="journal article" date="2014" name="Int. J. Syst. Evol. Microbiol.">
        <title>Complete genome sequence of Corynebacterium casei LMG S-19264T (=DSM 44701T), isolated from a smear-ripened cheese.</title>
        <authorList>
            <consortium name="US DOE Joint Genome Institute (JGI-PGF)"/>
            <person name="Walter F."/>
            <person name="Albersmeier A."/>
            <person name="Kalinowski J."/>
            <person name="Ruckert C."/>
        </authorList>
    </citation>
    <scope>NUCLEOTIDE SEQUENCE</scope>
    <source>
        <strain evidence="1">CGMCC 1.12987</strain>
    </source>
</reference>
<dbReference type="Proteomes" id="UP000644756">
    <property type="component" value="Unassembled WGS sequence"/>
</dbReference>
<proteinExistence type="predicted"/>